<dbReference type="OrthoDB" id="5424209at2759"/>
<reference evidence="1 2" key="1">
    <citation type="submission" date="2015-09" db="EMBL/GenBank/DDBJ databases">
        <title>Draft genome of a European isolate of the apple canker pathogen Neonectria ditissima.</title>
        <authorList>
            <person name="Gomez-Cortecero A."/>
            <person name="Harrison R.J."/>
            <person name="Armitage A.D."/>
        </authorList>
    </citation>
    <scope>NUCLEOTIDE SEQUENCE [LARGE SCALE GENOMIC DNA]</scope>
    <source>
        <strain evidence="1 2">R09/05</strain>
    </source>
</reference>
<dbReference type="SUPFAM" id="SSF50494">
    <property type="entry name" value="Trypsin-like serine proteases"/>
    <property type="match status" value="1"/>
</dbReference>
<accession>A0A0P7BDA0</accession>
<sequence length="619" mass="68507">MSPHPGYTQASSFSEDSPIRPFGIFSVKFRVGAPPPHTLPLYADYANPQINGIDNNDLTHEALRILSDHGIVDPKIDMVTRKIPGSSTTGDITLFVVAKWEDSATVWERTVRKIKTHVDEQLFKVGKSDVVVYVEMVAPELIMRKYLSPVLDNQHLEEAWPAIKAQVLYRLESFSSTKSFMTAISLFYLGYSADHSRNPITVYISLSYLSNENGWPPVISAIQYDLDSHGWSSLRVHVEHNDMQSYPFQLVPPSKALIKDFARRKSLGIQGDYPQRVDLGSDFSSARYIVRDDGKQCNALLGTLGCYLEINTSTKPDWFKVALTNYHILRAGCDGFSLKYNDTGSVIADPVPNTPLFKADIEGLFPNQQGSAVDIESPSRLKHNLAIWSLDENISAMQGQGNPSLSAKIANFQQQKNRKMTFFDRGTHIMGKPYFASGFKYCTAANQRLDWALVSVDVARQGQNLLPSDADWTAKYGAIPDFPLASTFGALLLPQSGVSLKTMTAGTKVFKVGAATQMSIGSYSRYKTDCKISEDGYMNIGISSEFVVIGRGNIEFANHGDSGAVVFDEEGRAVGLLFSGQTPQQAEGGYALVTPIEDVFDHIKKLSKQRITHIRIAQL</sequence>
<comment type="caution">
    <text evidence="1">The sequence shown here is derived from an EMBL/GenBank/DDBJ whole genome shotgun (WGS) entry which is preliminary data.</text>
</comment>
<evidence type="ECO:0000313" key="2">
    <source>
        <dbReference type="Proteomes" id="UP000050424"/>
    </source>
</evidence>
<evidence type="ECO:0000313" key="1">
    <source>
        <dbReference type="EMBL" id="KPM38379.1"/>
    </source>
</evidence>
<dbReference type="AlphaFoldDB" id="A0A0P7BDA0"/>
<dbReference type="Proteomes" id="UP000050424">
    <property type="component" value="Unassembled WGS sequence"/>
</dbReference>
<keyword evidence="2" id="KW-1185">Reference proteome</keyword>
<name>A0A0P7BDA0_9HYPO</name>
<dbReference type="EMBL" id="LKCW01000136">
    <property type="protein sequence ID" value="KPM38379.1"/>
    <property type="molecule type" value="Genomic_DNA"/>
</dbReference>
<dbReference type="Pfam" id="PF08192">
    <property type="entry name" value="Peptidase_S64"/>
    <property type="match status" value="1"/>
</dbReference>
<gene>
    <name evidence="1" type="ORF">AK830_g8194</name>
</gene>
<dbReference type="STRING" id="78410.A0A0P7BDA0"/>
<dbReference type="InterPro" id="IPR012985">
    <property type="entry name" value="Peptidase_S64_Ssy5"/>
</dbReference>
<proteinExistence type="predicted"/>
<protein>
    <recommendedName>
        <fullName evidence="3">Peptidase S7 domain-containing protein</fullName>
    </recommendedName>
</protein>
<evidence type="ECO:0008006" key="3">
    <source>
        <dbReference type="Google" id="ProtNLM"/>
    </source>
</evidence>
<dbReference type="InterPro" id="IPR009003">
    <property type="entry name" value="Peptidase_S1_PA"/>
</dbReference>
<organism evidence="1 2">
    <name type="scientific">Neonectria ditissima</name>
    <dbReference type="NCBI Taxonomy" id="78410"/>
    <lineage>
        <taxon>Eukaryota</taxon>
        <taxon>Fungi</taxon>
        <taxon>Dikarya</taxon>
        <taxon>Ascomycota</taxon>
        <taxon>Pezizomycotina</taxon>
        <taxon>Sordariomycetes</taxon>
        <taxon>Hypocreomycetidae</taxon>
        <taxon>Hypocreales</taxon>
        <taxon>Nectriaceae</taxon>
        <taxon>Neonectria</taxon>
    </lineage>
</organism>